<protein>
    <submittedName>
        <fullName evidence="5">HpcH/HpaI aldolase/citrate lyase family protein</fullName>
    </submittedName>
</protein>
<dbReference type="InterPro" id="IPR011206">
    <property type="entry name" value="Citrate_lyase_beta/mcl1/mcl2"/>
</dbReference>
<evidence type="ECO:0000256" key="1">
    <source>
        <dbReference type="ARBA" id="ARBA00001946"/>
    </source>
</evidence>
<accession>A0ABW7ETY3</accession>
<dbReference type="EMBL" id="JBIGHY010000014">
    <property type="protein sequence ID" value="MFG6416970.1"/>
    <property type="molecule type" value="Genomic_DNA"/>
</dbReference>
<comment type="cofactor">
    <cofactor evidence="1">
        <name>Mg(2+)</name>
        <dbReference type="ChEBI" id="CHEBI:18420"/>
    </cofactor>
</comment>
<name>A0ABW7ETY3_9BURK</name>
<evidence type="ECO:0000256" key="3">
    <source>
        <dbReference type="ARBA" id="ARBA00022842"/>
    </source>
</evidence>
<keyword evidence="3" id="KW-0460">Magnesium</keyword>
<feature type="domain" description="HpcH/HpaI aldolase/citrate lyase" evidence="4">
    <location>
        <begin position="2"/>
        <end position="217"/>
    </location>
</feature>
<sequence>MRSKLFVPAIRPELFAKALASAADAISIDLEDAVPESRKEEARNEVGRFLSSPALRGCTKQIIVRVNAAGTPHFLADLHALTGSVVHMLNLPKPQSAGDVRAAIQAMDAAHLAADTTVLANIETPVALRRAAEIAGAHPRVVGLQLGLGDLFEPAGIDRRTAANVHAAMFQLSLAAAETGIFCCDGAYPNVKDVTGFRAEAAMAHALGFVGKSCIHPSQIAMANEIFQPDPAQIEQARRIVSAADAAAASGRAAFLVDGQMIDPPFLQRARRLLLSVQGKQSSP</sequence>
<dbReference type="Gene3D" id="3.20.20.60">
    <property type="entry name" value="Phosphoenolpyruvate-binding domains"/>
    <property type="match status" value="1"/>
</dbReference>
<gene>
    <name evidence="5" type="ORF">ACG02S_24025</name>
</gene>
<dbReference type="Proteomes" id="UP001606300">
    <property type="component" value="Unassembled WGS sequence"/>
</dbReference>
<dbReference type="PIRSF" id="PIRSF015582">
    <property type="entry name" value="Cit_lyase_B"/>
    <property type="match status" value="1"/>
</dbReference>
<proteinExistence type="predicted"/>
<keyword evidence="5" id="KW-0456">Lyase</keyword>
<organism evidence="5 6">
    <name type="scientific">Pelomonas dachongensis</name>
    <dbReference type="NCBI Taxonomy" id="3299029"/>
    <lineage>
        <taxon>Bacteria</taxon>
        <taxon>Pseudomonadati</taxon>
        <taxon>Pseudomonadota</taxon>
        <taxon>Betaproteobacteria</taxon>
        <taxon>Burkholderiales</taxon>
        <taxon>Sphaerotilaceae</taxon>
        <taxon>Roseateles</taxon>
    </lineage>
</organism>
<evidence type="ECO:0000313" key="6">
    <source>
        <dbReference type="Proteomes" id="UP001606300"/>
    </source>
</evidence>
<dbReference type="InterPro" id="IPR005000">
    <property type="entry name" value="Aldolase/citrate-lyase_domain"/>
</dbReference>
<dbReference type="PANTHER" id="PTHR32308:SF10">
    <property type="entry name" value="CITRATE LYASE SUBUNIT BETA"/>
    <property type="match status" value="1"/>
</dbReference>
<dbReference type="GO" id="GO:0016829">
    <property type="term" value="F:lyase activity"/>
    <property type="evidence" value="ECO:0007669"/>
    <property type="project" value="UniProtKB-KW"/>
</dbReference>
<dbReference type="InterPro" id="IPR040442">
    <property type="entry name" value="Pyrv_kinase-like_dom_sf"/>
</dbReference>
<dbReference type="SUPFAM" id="SSF51621">
    <property type="entry name" value="Phosphoenolpyruvate/pyruvate domain"/>
    <property type="match status" value="1"/>
</dbReference>
<keyword evidence="2" id="KW-0479">Metal-binding</keyword>
<dbReference type="PANTHER" id="PTHR32308">
    <property type="entry name" value="LYASE BETA SUBUNIT, PUTATIVE (AFU_ORTHOLOGUE AFUA_4G13030)-RELATED"/>
    <property type="match status" value="1"/>
</dbReference>
<dbReference type="InterPro" id="IPR015813">
    <property type="entry name" value="Pyrv/PenolPyrv_kinase-like_dom"/>
</dbReference>
<reference evidence="5 6" key="1">
    <citation type="submission" date="2024-09" db="EMBL/GenBank/DDBJ databases">
        <title>Novel species of the genus Pelomonas and Roseateles isolated from streams.</title>
        <authorList>
            <person name="Lu H."/>
        </authorList>
    </citation>
    <scope>NUCLEOTIDE SEQUENCE [LARGE SCALE GENOMIC DNA]</scope>
    <source>
        <strain evidence="5 6">DC23W</strain>
    </source>
</reference>
<evidence type="ECO:0000259" key="4">
    <source>
        <dbReference type="Pfam" id="PF03328"/>
    </source>
</evidence>
<evidence type="ECO:0000256" key="2">
    <source>
        <dbReference type="ARBA" id="ARBA00022723"/>
    </source>
</evidence>
<dbReference type="Pfam" id="PF03328">
    <property type="entry name" value="HpcH_HpaI"/>
    <property type="match status" value="1"/>
</dbReference>
<comment type="caution">
    <text evidence="5">The sequence shown here is derived from an EMBL/GenBank/DDBJ whole genome shotgun (WGS) entry which is preliminary data.</text>
</comment>
<evidence type="ECO:0000313" key="5">
    <source>
        <dbReference type="EMBL" id="MFG6416970.1"/>
    </source>
</evidence>
<keyword evidence="6" id="KW-1185">Reference proteome</keyword>